<protein>
    <submittedName>
        <fullName evidence="1">Xanthine dehydrogenase family protein molybdopterin-binding subunit</fullName>
    </submittedName>
</protein>
<dbReference type="InterPro" id="IPR037165">
    <property type="entry name" value="AldOxase/xan_DH_Mopterin-bd_sf"/>
</dbReference>
<dbReference type="PANTHER" id="PTHR47495">
    <property type="entry name" value="ALDEHYDE DEHYDROGENASE"/>
    <property type="match status" value="1"/>
</dbReference>
<dbReference type="EMBL" id="JACYTQ010000003">
    <property type="protein sequence ID" value="MBD8489007.1"/>
    <property type="molecule type" value="Genomic_DNA"/>
</dbReference>
<name>A0ABR9AJQ6_9BACT</name>
<dbReference type="PANTHER" id="PTHR47495:SF2">
    <property type="entry name" value="ALDEHYDE DEHYDROGENASE"/>
    <property type="match status" value="1"/>
</dbReference>
<evidence type="ECO:0000313" key="1">
    <source>
        <dbReference type="EMBL" id="MBD8489007.1"/>
    </source>
</evidence>
<sequence length="128" mass="14171">MDLEMKNDEPLITNVVAAVDCGIVINPDAASNMGEGEIVDGIGNALFGEQSFNNRVPEKSNFDKYRMIRQREAHKNISIHFVKNDIDPTGLGEPLFPPTFAAVANALYKATGKRFYDQPFMQNILPKG</sequence>
<dbReference type="Gene3D" id="3.30.365.10">
    <property type="entry name" value="Aldehyde oxidase/xanthine dehydrogenase, molybdopterin binding domain"/>
    <property type="match status" value="1"/>
</dbReference>
<accession>A0ABR9AJQ6</accession>
<comment type="caution">
    <text evidence="1">The sequence shown here is derived from an EMBL/GenBank/DDBJ whole genome shotgun (WGS) entry which is preliminary data.</text>
</comment>
<proteinExistence type="predicted"/>
<dbReference type="SUPFAM" id="SSF56003">
    <property type="entry name" value="Molybdenum cofactor-binding domain"/>
    <property type="match status" value="1"/>
</dbReference>
<dbReference type="InterPro" id="IPR052516">
    <property type="entry name" value="N-heterocyclic_Hydroxylase"/>
</dbReference>
<gene>
    <name evidence="1" type="ORF">IFO69_09645</name>
</gene>
<keyword evidence="2" id="KW-1185">Reference proteome</keyword>
<organism evidence="1 2">
    <name type="scientific">Echinicola arenosa</name>
    <dbReference type="NCBI Taxonomy" id="2774144"/>
    <lineage>
        <taxon>Bacteria</taxon>
        <taxon>Pseudomonadati</taxon>
        <taxon>Bacteroidota</taxon>
        <taxon>Cytophagia</taxon>
        <taxon>Cytophagales</taxon>
        <taxon>Cyclobacteriaceae</taxon>
        <taxon>Echinicola</taxon>
    </lineage>
</organism>
<dbReference type="Proteomes" id="UP000647133">
    <property type="component" value="Unassembled WGS sequence"/>
</dbReference>
<reference evidence="1 2" key="1">
    <citation type="submission" date="2020-09" db="EMBL/GenBank/DDBJ databases">
        <title>Echinicola sp. CAU 1574 isolated from sand of Sido Beach.</title>
        <authorList>
            <person name="Kim W."/>
        </authorList>
    </citation>
    <scope>NUCLEOTIDE SEQUENCE [LARGE SCALE GENOMIC DNA]</scope>
    <source>
        <strain evidence="1 2">CAU 1574</strain>
    </source>
</reference>
<evidence type="ECO:0000313" key="2">
    <source>
        <dbReference type="Proteomes" id="UP000647133"/>
    </source>
</evidence>